<name>A0A7W9AIS8_9SPHN</name>
<dbReference type="RefSeq" id="WP_184018428.1">
    <property type="nucleotide sequence ID" value="NZ_JACIJC010000003.1"/>
</dbReference>
<keyword evidence="4" id="KW-1185">Reference proteome</keyword>
<dbReference type="AlphaFoldDB" id="A0A7W9AIS8"/>
<reference evidence="3 4" key="1">
    <citation type="submission" date="2020-08" db="EMBL/GenBank/DDBJ databases">
        <title>Genomic Encyclopedia of Type Strains, Phase IV (KMG-IV): sequencing the most valuable type-strain genomes for metagenomic binning, comparative biology and taxonomic classification.</title>
        <authorList>
            <person name="Goeker M."/>
        </authorList>
    </citation>
    <scope>NUCLEOTIDE SEQUENCE [LARGE SCALE GENOMIC DNA]</scope>
    <source>
        <strain evidence="3 4">DSM 25079</strain>
    </source>
</reference>
<evidence type="ECO:0000313" key="3">
    <source>
        <dbReference type="EMBL" id="MBB5686259.1"/>
    </source>
</evidence>
<evidence type="ECO:0000256" key="1">
    <source>
        <dbReference type="SAM" id="Phobius"/>
    </source>
</evidence>
<dbReference type="Proteomes" id="UP000549617">
    <property type="component" value="Unassembled WGS sequence"/>
</dbReference>
<keyword evidence="1" id="KW-0472">Membrane</keyword>
<proteinExistence type="predicted"/>
<sequence>MRGAITKAMKWAVGALLLLVVATCLTILIVPPFLDRIYYEGPHSAHYDGAHFFNPDGEDTARLPGGGSRGGFIGRWILGNEDRPPWPAAVPVTPSKPAARVEGDRMVATWVGHATVLVQTQGLNILTDPIWSDVAGPFNLAGPRRVAVPGIRLEDLPKIDLVLVSHNHYDHMDLPTLGKLWDRDRPKIVTSLGNDSIIRDSGAEAIALDWGGRITLRPGVDVIVTRNHHWGSRWGTDRNRALWSSFTVTLPGGNLFFAGDTGAGDMQWPVEAAWLGPVRLAILPIGAFRFQPGQMRTGSHIGPRESVQVFERLGASFGLPIHWGTFRLSSEAYDTPPKMLDIFTRCVGVTPGVFAAQRIGVPLSVPAYEAPGQRAAVDDPACRDGSPALQALK</sequence>
<feature type="domain" description="Metallo-beta-lactamase" evidence="2">
    <location>
        <begin position="124"/>
        <end position="323"/>
    </location>
</feature>
<feature type="transmembrane region" description="Helical" evidence="1">
    <location>
        <begin position="12"/>
        <end position="34"/>
    </location>
</feature>
<organism evidence="3 4">
    <name type="scientific">Sphingobium boeckii</name>
    <dbReference type="NCBI Taxonomy" id="1082345"/>
    <lineage>
        <taxon>Bacteria</taxon>
        <taxon>Pseudomonadati</taxon>
        <taxon>Pseudomonadota</taxon>
        <taxon>Alphaproteobacteria</taxon>
        <taxon>Sphingomonadales</taxon>
        <taxon>Sphingomonadaceae</taxon>
        <taxon>Sphingobium</taxon>
    </lineage>
</organism>
<protein>
    <submittedName>
        <fullName evidence="3">L-ascorbate metabolism protein UlaG (Beta-lactamase superfamily)</fullName>
    </submittedName>
</protein>
<dbReference type="PANTHER" id="PTHR15032">
    <property type="entry name" value="N-ACYL-PHOSPHATIDYLETHANOLAMINE-HYDROLYZING PHOSPHOLIPASE D"/>
    <property type="match status" value="1"/>
</dbReference>
<gene>
    <name evidence="3" type="ORF">FHS49_002275</name>
</gene>
<dbReference type="EMBL" id="JACIJC010000003">
    <property type="protein sequence ID" value="MBB5686259.1"/>
    <property type="molecule type" value="Genomic_DNA"/>
</dbReference>
<dbReference type="SUPFAM" id="SSF56281">
    <property type="entry name" value="Metallo-hydrolase/oxidoreductase"/>
    <property type="match status" value="1"/>
</dbReference>
<dbReference type="GO" id="GO:0005737">
    <property type="term" value="C:cytoplasm"/>
    <property type="evidence" value="ECO:0007669"/>
    <property type="project" value="TreeGrafter"/>
</dbReference>
<dbReference type="Pfam" id="PF12706">
    <property type="entry name" value="Lactamase_B_2"/>
    <property type="match status" value="1"/>
</dbReference>
<evidence type="ECO:0000259" key="2">
    <source>
        <dbReference type="Pfam" id="PF12706"/>
    </source>
</evidence>
<keyword evidence="1" id="KW-0812">Transmembrane</keyword>
<comment type="caution">
    <text evidence="3">The sequence shown here is derived from an EMBL/GenBank/DDBJ whole genome shotgun (WGS) entry which is preliminary data.</text>
</comment>
<dbReference type="PANTHER" id="PTHR15032:SF4">
    <property type="entry name" value="N-ACYL-PHOSPHATIDYLETHANOLAMINE-HYDROLYZING PHOSPHOLIPASE D"/>
    <property type="match status" value="1"/>
</dbReference>
<dbReference type="InterPro" id="IPR036866">
    <property type="entry name" value="RibonucZ/Hydroxyglut_hydro"/>
</dbReference>
<keyword evidence="1" id="KW-1133">Transmembrane helix</keyword>
<accession>A0A7W9AIS8</accession>
<dbReference type="Gene3D" id="3.60.15.10">
    <property type="entry name" value="Ribonuclease Z/Hydroxyacylglutathione hydrolase-like"/>
    <property type="match status" value="1"/>
</dbReference>
<evidence type="ECO:0000313" key="4">
    <source>
        <dbReference type="Proteomes" id="UP000549617"/>
    </source>
</evidence>
<dbReference type="InterPro" id="IPR001279">
    <property type="entry name" value="Metallo-B-lactamas"/>
</dbReference>